<feature type="compositionally biased region" description="Polar residues" evidence="6">
    <location>
        <begin position="1100"/>
        <end position="1111"/>
    </location>
</feature>
<dbReference type="PANTHER" id="PTHR43047">
    <property type="entry name" value="TWO-COMPONENT HISTIDINE PROTEIN KINASE"/>
    <property type="match status" value="1"/>
</dbReference>
<feature type="compositionally biased region" description="Low complexity" evidence="6">
    <location>
        <begin position="143"/>
        <end position="162"/>
    </location>
</feature>
<feature type="region of interest" description="Disordered" evidence="6">
    <location>
        <begin position="122"/>
        <end position="166"/>
    </location>
</feature>
<dbReference type="SMART" id="SM00448">
    <property type="entry name" value="REC"/>
    <property type="match status" value="1"/>
</dbReference>
<sequence length="1327" mass="148896">MSEDGNENNVHNTNHYNRGAAAHNNRRSTRHTAHTSAVNNSNSRRSIGMTGEVSLSSLSLGAKAAATAAAAGRLGLGTKQRSSQSCISDLEIGDLDGGCTNDDLNHASADFTLASTNTLNFNSNHTRNEIKNNKKCDGDERSGSSSGSISNNSSTQQSHNRSVMMDKQRAEKVGRIGTRFVYVVLLITAVTLSVTTYLFVKQSEYNEFVSEFRSYARETADLAETNADNTISQLENLATTVTSEGLLQRSSSSSTNSRYDNIGSWPNVTIPHFDKRVEDLSKSAGVNMILYVPLIEPDQKESWERYANHHSPWRKKQEDNNKDNNKQHNNTSSSSSRDRNEIFGDEDILLGQIAVNNINSQYNNPTNEPLISYNTTTTYTNPEDDPNYKHIFKCELHNDDVNETREGFFNLDSFMESVLEEKGGFDQPHQMVAPIYQYGGPGFQRSSSSSSDDDGLHDSYIALMDLMSHPVFKKEVVASIEYDVPVISEYMDLSFLLDALSLANETEHNHTEHIHDEDIFTSIAATTTAKSPSSSETPTTHDEEEEEPRELTEAGLLTLILDPVKESFEPDARTIGFVVGVVPWSTFFKNVLQGIDRTEEDIDDDDSKYSNDEISKDINGIVVKVVSDCGCVFTYVLNSGERDNWVQLGDWKEQYESYEYLQHTSRFFYKEHPKGLSRHCHFDLHIYPNEEFRQLYQSNDPLTYAMIVAAIFLLTGFIFACYDAFAFKRQRLIVNEATGMVIENARRAAKNERELNDFIAHEVRNPLAAAMSACAFVSSAITEDNRARARNDDDFDEEKGMEECTALISSDEKRKEVQDDIKIIDSSLHFINDLLRNMLDMQRAGANQIRIENQPTDIMEDVFKPVRAMLHLRELPFEVILECSCNRKDFDDDVQLFIMTDPLRLKQVLLNLTRNAVKFVEKGFVRCGAKVNVDDGLVEIYVDDSGPGIPSEKRGQVFGKFQESLDSLQQGTGIGLSLCKKLVDLMGGSLYIDDNYCSGVEGCPGTRFVIQLKIPPLQLNNAILDSEMSRHEKTRRLRQIASSSKLSSSYSSLPIKRSMSSPSLAKATLESTTDRPKTDTACTAMEYTPLESSTETTLSFNGNTPDLNAETTIDRRLNNSDDTKEEEQLSTKEANSVVADNPGKKEEENSVGKQQVKLLLTELPENLSVLFVDDDMIVRKLFSRTLKKLNPSWTLQEASNGETAIEIITSAMQQLDDRVDLKQSDEEENSSSFDDYNGFDLIFMDQYMASVQKQLLGTETVRAIRAKGIHIPIICGLSANDVENAFLHAGSDAFMFKPFPCKQDVLKKELLRIMNIRRVSKKRHGMF</sequence>
<evidence type="ECO:0000256" key="6">
    <source>
        <dbReference type="SAM" id="MobiDB-lite"/>
    </source>
</evidence>
<dbReference type="Pfam" id="PF02518">
    <property type="entry name" value="HATPase_c"/>
    <property type="match status" value="1"/>
</dbReference>
<feature type="domain" description="Histidine kinase" evidence="8">
    <location>
        <begin position="758"/>
        <end position="1016"/>
    </location>
</feature>
<keyword evidence="3" id="KW-0808">Transferase</keyword>
<keyword evidence="7" id="KW-0472">Membrane</keyword>
<feature type="region of interest" description="Disordered" evidence="6">
    <location>
        <begin position="1"/>
        <end position="47"/>
    </location>
</feature>
<comment type="catalytic activity">
    <reaction evidence="1">
        <text>ATP + protein L-histidine = ADP + protein N-phospho-L-histidine.</text>
        <dbReference type="EC" id="2.7.13.3"/>
    </reaction>
</comment>
<feature type="compositionally biased region" description="Polar residues" evidence="6">
    <location>
        <begin position="34"/>
        <end position="45"/>
    </location>
</feature>
<dbReference type="Gene3D" id="1.10.287.130">
    <property type="match status" value="1"/>
</dbReference>
<reference evidence="10 11" key="1">
    <citation type="submission" date="2016-09" db="EMBL/GenBank/DDBJ databases">
        <title>Extensive genetic diversity and differential bi-allelic expression allows diatom success in the polar Southern Ocean.</title>
        <authorList>
            <consortium name="DOE Joint Genome Institute"/>
            <person name="Mock T."/>
            <person name="Otillar R.P."/>
            <person name="Strauss J."/>
            <person name="Dupont C."/>
            <person name="Frickenhaus S."/>
            <person name="Maumus F."/>
            <person name="Mcmullan M."/>
            <person name="Sanges R."/>
            <person name="Schmutz J."/>
            <person name="Toseland A."/>
            <person name="Valas R."/>
            <person name="Veluchamy A."/>
            <person name="Ward B.J."/>
            <person name="Allen A."/>
            <person name="Barry K."/>
            <person name="Falciatore A."/>
            <person name="Ferrante M."/>
            <person name="Fortunato A.E."/>
            <person name="Gloeckner G."/>
            <person name="Gruber A."/>
            <person name="Hipkin R."/>
            <person name="Janech M."/>
            <person name="Kroth P."/>
            <person name="Leese F."/>
            <person name="Lindquist E."/>
            <person name="Lyon B.R."/>
            <person name="Martin J."/>
            <person name="Mayer C."/>
            <person name="Parker M."/>
            <person name="Quesneville H."/>
            <person name="Raymond J."/>
            <person name="Uhlig C."/>
            <person name="Valentin K.U."/>
            <person name="Worden A.Z."/>
            <person name="Armbrust E.V."/>
            <person name="Bowler C."/>
            <person name="Green B."/>
            <person name="Moulton V."/>
            <person name="Van Oosterhout C."/>
            <person name="Grigoriev I."/>
        </authorList>
    </citation>
    <scope>NUCLEOTIDE SEQUENCE [LARGE SCALE GENOMIC DNA]</scope>
    <source>
        <strain evidence="10 11">CCMP1102</strain>
    </source>
</reference>
<proteinExistence type="predicted"/>
<dbReference type="PANTHER" id="PTHR43047:SF72">
    <property type="entry name" value="OSMOSENSING HISTIDINE PROTEIN KINASE SLN1"/>
    <property type="match status" value="1"/>
</dbReference>
<evidence type="ECO:0000256" key="1">
    <source>
        <dbReference type="ARBA" id="ARBA00000085"/>
    </source>
</evidence>
<dbReference type="SMART" id="SM00387">
    <property type="entry name" value="HATPase_c"/>
    <property type="match status" value="1"/>
</dbReference>
<name>A0A1E7EKK8_9STRA</name>
<keyword evidence="5" id="KW-0597">Phosphoprotein</keyword>
<evidence type="ECO:0000313" key="10">
    <source>
        <dbReference type="EMBL" id="OEU06459.1"/>
    </source>
</evidence>
<dbReference type="InterPro" id="IPR001789">
    <property type="entry name" value="Sig_transdc_resp-reg_receiver"/>
</dbReference>
<feature type="region of interest" description="Disordered" evidence="6">
    <location>
        <begin position="526"/>
        <end position="551"/>
    </location>
</feature>
<dbReference type="GO" id="GO:0009927">
    <property type="term" value="F:histidine phosphotransfer kinase activity"/>
    <property type="evidence" value="ECO:0007669"/>
    <property type="project" value="TreeGrafter"/>
</dbReference>
<feature type="compositionally biased region" description="Low complexity" evidence="6">
    <location>
        <begin position="526"/>
        <end position="538"/>
    </location>
</feature>
<dbReference type="OrthoDB" id="42472at2759"/>
<dbReference type="CDD" id="cd17546">
    <property type="entry name" value="REC_hyHK_CKI1_RcsC-like"/>
    <property type="match status" value="1"/>
</dbReference>
<keyword evidence="11" id="KW-1185">Reference proteome</keyword>
<evidence type="ECO:0000256" key="2">
    <source>
        <dbReference type="ARBA" id="ARBA00012438"/>
    </source>
</evidence>
<feature type="transmembrane region" description="Helical" evidence="7">
    <location>
        <begin position="180"/>
        <end position="200"/>
    </location>
</feature>
<dbReference type="GO" id="GO:0005886">
    <property type="term" value="C:plasma membrane"/>
    <property type="evidence" value="ECO:0007669"/>
    <property type="project" value="TreeGrafter"/>
</dbReference>
<organism evidence="10 11">
    <name type="scientific">Fragilariopsis cylindrus CCMP1102</name>
    <dbReference type="NCBI Taxonomy" id="635003"/>
    <lineage>
        <taxon>Eukaryota</taxon>
        <taxon>Sar</taxon>
        <taxon>Stramenopiles</taxon>
        <taxon>Ochrophyta</taxon>
        <taxon>Bacillariophyta</taxon>
        <taxon>Bacillariophyceae</taxon>
        <taxon>Bacillariophycidae</taxon>
        <taxon>Bacillariales</taxon>
        <taxon>Bacillariaceae</taxon>
        <taxon>Fragilariopsis</taxon>
    </lineage>
</organism>
<feature type="region of interest" description="Disordered" evidence="6">
    <location>
        <begin position="305"/>
        <end position="340"/>
    </location>
</feature>
<keyword evidence="7" id="KW-0812">Transmembrane</keyword>
<feature type="domain" description="Response regulatory" evidence="9">
    <location>
        <begin position="1168"/>
        <end position="1312"/>
    </location>
</feature>
<feature type="compositionally biased region" description="Low complexity" evidence="6">
    <location>
        <begin position="1090"/>
        <end position="1099"/>
    </location>
</feature>
<dbReference type="InterPro" id="IPR036890">
    <property type="entry name" value="HATPase_C_sf"/>
</dbReference>
<feature type="compositionally biased region" description="Basic and acidic residues" evidence="6">
    <location>
        <begin position="1112"/>
        <end position="1130"/>
    </location>
</feature>
<dbReference type="PROSITE" id="PS50110">
    <property type="entry name" value="RESPONSE_REGULATORY"/>
    <property type="match status" value="1"/>
</dbReference>
<evidence type="ECO:0000256" key="3">
    <source>
        <dbReference type="ARBA" id="ARBA00022679"/>
    </source>
</evidence>
<dbReference type="Gene3D" id="3.30.565.10">
    <property type="entry name" value="Histidine kinase-like ATPase, C-terminal domain"/>
    <property type="match status" value="1"/>
</dbReference>
<protein>
    <recommendedName>
        <fullName evidence="2">histidine kinase</fullName>
        <ecNumber evidence="2">2.7.13.3</ecNumber>
    </recommendedName>
</protein>
<keyword evidence="4 10" id="KW-0418">Kinase</keyword>
<dbReference type="InterPro" id="IPR003594">
    <property type="entry name" value="HATPase_dom"/>
</dbReference>
<feature type="compositionally biased region" description="Basic and acidic residues" evidence="6">
    <location>
        <begin position="315"/>
        <end position="326"/>
    </location>
</feature>
<dbReference type="Proteomes" id="UP000095751">
    <property type="component" value="Unassembled WGS sequence"/>
</dbReference>
<evidence type="ECO:0000259" key="8">
    <source>
        <dbReference type="PROSITE" id="PS50109"/>
    </source>
</evidence>
<dbReference type="SUPFAM" id="SSF47384">
    <property type="entry name" value="Homodimeric domain of signal transducing histidine kinase"/>
    <property type="match status" value="1"/>
</dbReference>
<dbReference type="KEGG" id="fcy:FRACYDRAFT_265852"/>
<feature type="compositionally biased region" description="Basic and acidic residues" evidence="6">
    <location>
        <begin position="126"/>
        <end position="142"/>
    </location>
</feature>
<feature type="compositionally biased region" description="Low complexity" evidence="6">
    <location>
        <begin position="7"/>
        <end position="17"/>
    </location>
</feature>
<feature type="compositionally biased region" description="Basic residues" evidence="6">
    <location>
        <begin position="24"/>
        <end position="33"/>
    </location>
</feature>
<dbReference type="InterPro" id="IPR005467">
    <property type="entry name" value="His_kinase_dom"/>
</dbReference>
<dbReference type="InterPro" id="IPR011006">
    <property type="entry name" value="CheY-like_superfamily"/>
</dbReference>
<dbReference type="Gene3D" id="3.40.50.2300">
    <property type="match status" value="1"/>
</dbReference>
<evidence type="ECO:0000256" key="7">
    <source>
        <dbReference type="SAM" id="Phobius"/>
    </source>
</evidence>
<dbReference type="PRINTS" id="PR00344">
    <property type="entry name" value="BCTRLSENSOR"/>
</dbReference>
<evidence type="ECO:0000256" key="5">
    <source>
        <dbReference type="PROSITE-ProRule" id="PRU00169"/>
    </source>
</evidence>
<dbReference type="SUPFAM" id="SSF52172">
    <property type="entry name" value="CheY-like"/>
    <property type="match status" value="1"/>
</dbReference>
<dbReference type="GO" id="GO:0000155">
    <property type="term" value="F:phosphorelay sensor kinase activity"/>
    <property type="evidence" value="ECO:0007669"/>
    <property type="project" value="InterPro"/>
</dbReference>
<feature type="modified residue" description="4-aspartylphosphate" evidence="5">
    <location>
        <position position="1245"/>
    </location>
</feature>
<accession>A0A1E7EKK8</accession>
<evidence type="ECO:0000259" key="9">
    <source>
        <dbReference type="PROSITE" id="PS50110"/>
    </source>
</evidence>
<keyword evidence="7" id="KW-1133">Transmembrane helix</keyword>
<dbReference type="EMBL" id="KV784408">
    <property type="protein sequence ID" value="OEU06459.1"/>
    <property type="molecule type" value="Genomic_DNA"/>
</dbReference>
<dbReference type="InterPro" id="IPR036097">
    <property type="entry name" value="HisK_dim/P_sf"/>
</dbReference>
<dbReference type="InParanoid" id="A0A1E7EKK8"/>
<gene>
    <name evidence="10" type="ORF">FRACYDRAFT_265852</name>
</gene>
<evidence type="ECO:0000256" key="4">
    <source>
        <dbReference type="ARBA" id="ARBA00022777"/>
    </source>
</evidence>
<feature type="region of interest" description="Disordered" evidence="6">
    <location>
        <begin position="1051"/>
        <end position="1150"/>
    </location>
</feature>
<dbReference type="EC" id="2.7.13.3" evidence="2"/>
<dbReference type="SUPFAM" id="SSF55874">
    <property type="entry name" value="ATPase domain of HSP90 chaperone/DNA topoisomerase II/histidine kinase"/>
    <property type="match status" value="1"/>
</dbReference>
<evidence type="ECO:0000313" key="11">
    <source>
        <dbReference type="Proteomes" id="UP000095751"/>
    </source>
</evidence>
<dbReference type="InterPro" id="IPR004358">
    <property type="entry name" value="Sig_transdc_His_kin-like_C"/>
</dbReference>
<dbReference type="PROSITE" id="PS50109">
    <property type="entry name" value="HIS_KIN"/>
    <property type="match status" value="1"/>
</dbReference>